<gene>
    <name evidence="2" type="ORF">N869_10060</name>
</gene>
<sequence length="372" mass="39588">MSTTLAYPPDEPAVLEERRTVLVRSASHLTELGDTLASARTMALGDWSGITAQAADAAFKARIASAEDSASRLRSTAMAVEQYRAGVVAARAQIDELRARQNAIFAARADTDAAARAFVAAPTAEGVAGFLRSLARQTVLRREAANLASTYADVMQRVAEAAQTCTTALWEHGPGLTERARHLADQAGVRSPHEDPEPNGTSYPDGLGPMVPGTTIPMPEAPPWPDADPGAGEYNSESASPGDYLTHQAALGAATALQWKWPNASENLRHFLGNSGRPLEQDVDQMLVDLPGLSTRVASVQAQLSAKAVTQARAAGITEPVTFPVSTGWDGYYAEPDESTNWFYATGGFRYSLQGQITVHPPPSPGGEWTYE</sequence>
<name>A0A0A0C0X3_9CELL</name>
<comment type="caution">
    <text evidence="2">The sequence shown here is derived from an EMBL/GenBank/DDBJ whole genome shotgun (WGS) entry which is preliminary data.</text>
</comment>
<feature type="non-terminal residue" evidence="2">
    <location>
        <position position="372"/>
    </location>
</feature>
<reference evidence="2 3" key="1">
    <citation type="submission" date="2013-08" db="EMBL/GenBank/DDBJ databases">
        <title>Genome sequencing of Cellulomonas bogoriensis 69B4.</title>
        <authorList>
            <person name="Chen F."/>
            <person name="Li Y."/>
            <person name="Wang G."/>
        </authorList>
    </citation>
    <scope>NUCLEOTIDE SEQUENCE [LARGE SCALE GENOMIC DNA]</scope>
    <source>
        <strain evidence="2 3">69B4</strain>
    </source>
</reference>
<evidence type="ECO:0000256" key="1">
    <source>
        <dbReference type="SAM" id="MobiDB-lite"/>
    </source>
</evidence>
<dbReference type="AlphaFoldDB" id="A0A0A0C0X3"/>
<dbReference type="EMBL" id="AXCZ01000033">
    <property type="protein sequence ID" value="KGM13612.1"/>
    <property type="molecule type" value="Genomic_DNA"/>
</dbReference>
<dbReference type="Proteomes" id="UP000054314">
    <property type="component" value="Unassembled WGS sequence"/>
</dbReference>
<organism evidence="2 3">
    <name type="scientific">Cellulomonas bogoriensis 69B4 = DSM 16987</name>
    <dbReference type="NCBI Taxonomy" id="1386082"/>
    <lineage>
        <taxon>Bacteria</taxon>
        <taxon>Bacillati</taxon>
        <taxon>Actinomycetota</taxon>
        <taxon>Actinomycetes</taxon>
        <taxon>Micrococcales</taxon>
        <taxon>Cellulomonadaceae</taxon>
        <taxon>Cellulomonas</taxon>
    </lineage>
</organism>
<proteinExistence type="predicted"/>
<dbReference type="RefSeq" id="WP_198025966.1">
    <property type="nucleotide sequence ID" value="NZ_AXCZ01000033.1"/>
</dbReference>
<accession>A0A0A0C0X3</accession>
<protein>
    <submittedName>
        <fullName evidence="2">Uncharacterized protein</fullName>
    </submittedName>
</protein>
<evidence type="ECO:0000313" key="2">
    <source>
        <dbReference type="EMBL" id="KGM13612.1"/>
    </source>
</evidence>
<feature type="region of interest" description="Disordered" evidence="1">
    <location>
        <begin position="185"/>
        <end position="241"/>
    </location>
</feature>
<evidence type="ECO:0000313" key="3">
    <source>
        <dbReference type="Proteomes" id="UP000054314"/>
    </source>
</evidence>
<keyword evidence="3" id="KW-1185">Reference proteome</keyword>